<keyword evidence="3" id="KW-1185">Reference proteome</keyword>
<evidence type="ECO:0000313" key="2">
    <source>
        <dbReference type="EMBL" id="MBB1157690.1"/>
    </source>
</evidence>
<protein>
    <submittedName>
        <fullName evidence="2">Uncharacterized protein</fullName>
    </submittedName>
</protein>
<reference evidence="2 3" key="1">
    <citation type="submission" date="2020-08" db="EMBL/GenBank/DDBJ databases">
        <title>Amycolatopsis sp. nov. DR6-1 isolated from Dendrobium heterocarpum.</title>
        <authorList>
            <person name="Tedsree N."/>
            <person name="Kuncharoen N."/>
            <person name="Likhitwitayawuid K."/>
            <person name="Tanasupawat S."/>
        </authorList>
    </citation>
    <scope>NUCLEOTIDE SEQUENCE [LARGE SCALE GENOMIC DNA]</scope>
    <source>
        <strain evidence="2 3">DR6-1</strain>
    </source>
</reference>
<accession>A0A7W3W2S1</accession>
<name>A0A7W3W2S1_9PSEU</name>
<dbReference type="AlphaFoldDB" id="A0A7W3W2S1"/>
<dbReference type="EMBL" id="JACGZW010000011">
    <property type="protein sequence ID" value="MBB1157690.1"/>
    <property type="molecule type" value="Genomic_DNA"/>
</dbReference>
<gene>
    <name evidence="2" type="ORF">H4281_31475</name>
</gene>
<comment type="caution">
    <text evidence="2">The sequence shown here is derived from an EMBL/GenBank/DDBJ whole genome shotgun (WGS) entry which is preliminary data.</text>
</comment>
<feature type="region of interest" description="Disordered" evidence="1">
    <location>
        <begin position="121"/>
        <end position="143"/>
    </location>
</feature>
<evidence type="ECO:0000256" key="1">
    <source>
        <dbReference type="SAM" id="MobiDB-lite"/>
    </source>
</evidence>
<dbReference type="RefSeq" id="WP_182894520.1">
    <property type="nucleotide sequence ID" value="NZ_JACGZW010000011.1"/>
</dbReference>
<proteinExistence type="predicted"/>
<evidence type="ECO:0000313" key="3">
    <source>
        <dbReference type="Proteomes" id="UP000526734"/>
    </source>
</evidence>
<sequence>MDQPAADAGKNWLPDFAFTIADTRAAPPGPGFTMSRDDARSMLNLAKQAREQFNEMRQIANSLTRLAPPADEFASNSYNSNLVGDGQSTGAFGAGLANVERMHRYADELVRKLEKALGITESSDEAAAKDVKTAGTRPEGLAG</sequence>
<dbReference type="Proteomes" id="UP000526734">
    <property type="component" value="Unassembled WGS sequence"/>
</dbReference>
<organism evidence="2 3">
    <name type="scientific">Amycolatopsis dendrobii</name>
    <dbReference type="NCBI Taxonomy" id="2760662"/>
    <lineage>
        <taxon>Bacteria</taxon>
        <taxon>Bacillati</taxon>
        <taxon>Actinomycetota</taxon>
        <taxon>Actinomycetes</taxon>
        <taxon>Pseudonocardiales</taxon>
        <taxon>Pseudonocardiaceae</taxon>
        <taxon>Amycolatopsis</taxon>
    </lineage>
</organism>